<evidence type="ECO:0000256" key="6">
    <source>
        <dbReference type="RuleBase" id="RU368028"/>
    </source>
</evidence>
<dbReference type="Pfam" id="PF00581">
    <property type="entry name" value="Rhodanese"/>
    <property type="match status" value="1"/>
</dbReference>
<dbReference type="PANTHER" id="PTHR10828:SF17">
    <property type="entry name" value="PROTEIN-TYROSINE-PHOSPHATASE"/>
    <property type="match status" value="1"/>
</dbReference>
<keyword evidence="5 6" id="KW-0131">Cell cycle</keyword>
<dbReference type="SUPFAM" id="SSF52821">
    <property type="entry name" value="Rhodanese/Cell cycle control phosphatase"/>
    <property type="match status" value="1"/>
</dbReference>
<keyword evidence="9" id="KW-1185">Reference proteome</keyword>
<accession>A0ABR2VZ45</accession>
<evidence type="ECO:0000256" key="1">
    <source>
        <dbReference type="ARBA" id="ARBA00011065"/>
    </source>
</evidence>
<organism evidence="8 9">
    <name type="scientific">Basidiobolus ranarum</name>
    <dbReference type="NCBI Taxonomy" id="34480"/>
    <lineage>
        <taxon>Eukaryota</taxon>
        <taxon>Fungi</taxon>
        <taxon>Fungi incertae sedis</taxon>
        <taxon>Zoopagomycota</taxon>
        <taxon>Entomophthoromycotina</taxon>
        <taxon>Basidiobolomycetes</taxon>
        <taxon>Basidiobolales</taxon>
        <taxon>Basidiobolaceae</taxon>
        <taxon>Basidiobolus</taxon>
    </lineage>
</organism>
<proteinExistence type="inferred from homology"/>
<evidence type="ECO:0000256" key="5">
    <source>
        <dbReference type="ARBA" id="ARBA00023306"/>
    </source>
</evidence>
<keyword evidence="6" id="KW-0498">Mitosis</keyword>
<dbReference type="CDD" id="cd01530">
    <property type="entry name" value="Cdc25"/>
    <property type="match status" value="1"/>
</dbReference>
<dbReference type="Gene3D" id="3.40.250.10">
    <property type="entry name" value="Rhodanese-like domain"/>
    <property type="match status" value="1"/>
</dbReference>
<sequence>MLLTKVRRSSEMSDLPIPMPPHKLRKTQSMCLSRDEFLFSDNNKLAALDVHGQYNTIPCFDSKEDTLKRICPETLQRVLTGEFKSTYDQLIVVDCRFPYEYAGGHIEGAINLSTKDEMEKQLLENCNFSKRTVVVFHCEYSSKRGPRMALHLRSRDRELNAMEYPKLYFPELYILDGGYRNFYSQAKSFCVPQSYIEMNDEQYLDECKSRMINFTESFLSRRNKPRSVSLSHKPVVESRSMMSKQSVRRTSLLSRLRPAPSLIQTSVSLLPSSNVYPSQSRPRLMINDPNVLLVSSPIMGSTPNSVSTYPLIE</sequence>
<comment type="similarity">
    <text evidence="1 6">Belongs to the MPI phosphatase family.</text>
</comment>
<comment type="caution">
    <text evidence="8">The sequence shown here is derived from an EMBL/GenBank/DDBJ whole genome shotgun (WGS) entry which is preliminary data.</text>
</comment>
<evidence type="ECO:0000259" key="7">
    <source>
        <dbReference type="PROSITE" id="PS50206"/>
    </source>
</evidence>
<feature type="domain" description="Rhodanese" evidence="7">
    <location>
        <begin position="86"/>
        <end position="191"/>
    </location>
</feature>
<reference evidence="8 9" key="1">
    <citation type="submission" date="2023-04" db="EMBL/GenBank/DDBJ databases">
        <title>Genome of Basidiobolus ranarum AG-B5.</title>
        <authorList>
            <person name="Stajich J.E."/>
            <person name="Carter-House D."/>
            <person name="Gryganskyi A."/>
        </authorList>
    </citation>
    <scope>NUCLEOTIDE SEQUENCE [LARGE SCALE GENOMIC DNA]</scope>
    <source>
        <strain evidence="8 9">AG-B5</strain>
    </source>
</reference>
<dbReference type="SMART" id="SM00450">
    <property type="entry name" value="RHOD"/>
    <property type="match status" value="1"/>
</dbReference>
<evidence type="ECO:0000256" key="3">
    <source>
        <dbReference type="ARBA" id="ARBA00022801"/>
    </source>
</evidence>
<keyword evidence="2 6" id="KW-0132">Cell division</keyword>
<protein>
    <recommendedName>
        <fullName evidence="6">M-phase inducer phosphatase</fullName>
        <ecNumber evidence="6">3.1.3.48</ecNumber>
    </recommendedName>
</protein>
<dbReference type="PROSITE" id="PS50206">
    <property type="entry name" value="RHODANESE_3"/>
    <property type="match status" value="1"/>
</dbReference>
<dbReference type="InterPro" id="IPR000751">
    <property type="entry name" value="MPI_Phosphatase"/>
</dbReference>
<evidence type="ECO:0000256" key="2">
    <source>
        <dbReference type="ARBA" id="ARBA00022618"/>
    </source>
</evidence>
<dbReference type="InterPro" id="IPR001763">
    <property type="entry name" value="Rhodanese-like_dom"/>
</dbReference>
<dbReference type="PRINTS" id="PR00716">
    <property type="entry name" value="MPIPHPHTASE"/>
</dbReference>
<comment type="function">
    <text evidence="6">Tyrosine protein phosphatase which functions as a dosage-dependent inducer of mitotic progression.</text>
</comment>
<dbReference type="PANTHER" id="PTHR10828">
    <property type="entry name" value="M-PHASE INDUCER PHOSPHATASE DUAL SPECIFICITY PHOSPHATASE CDC25"/>
    <property type="match status" value="1"/>
</dbReference>
<name>A0ABR2VZ45_9FUNG</name>
<gene>
    <name evidence="8" type="primary">MIH1_6</name>
    <name evidence="8" type="ORF">K7432_008687</name>
</gene>
<keyword evidence="4 6" id="KW-0904">Protein phosphatase</keyword>
<evidence type="ECO:0000256" key="4">
    <source>
        <dbReference type="ARBA" id="ARBA00022912"/>
    </source>
</evidence>
<evidence type="ECO:0000313" key="8">
    <source>
        <dbReference type="EMBL" id="KAK9709951.1"/>
    </source>
</evidence>
<keyword evidence="3 6" id="KW-0378">Hydrolase</keyword>
<dbReference type="InterPro" id="IPR036873">
    <property type="entry name" value="Rhodanese-like_dom_sf"/>
</dbReference>
<dbReference type="GO" id="GO:0004725">
    <property type="term" value="F:protein tyrosine phosphatase activity"/>
    <property type="evidence" value="ECO:0007669"/>
    <property type="project" value="UniProtKB-EC"/>
</dbReference>
<dbReference type="Proteomes" id="UP001479436">
    <property type="component" value="Unassembled WGS sequence"/>
</dbReference>
<evidence type="ECO:0000313" key="9">
    <source>
        <dbReference type="Proteomes" id="UP001479436"/>
    </source>
</evidence>
<dbReference type="EC" id="3.1.3.48" evidence="6"/>
<dbReference type="EMBL" id="JASJQH010007369">
    <property type="protein sequence ID" value="KAK9709951.1"/>
    <property type="molecule type" value="Genomic_DNA"/>
</dbReference>
<comment type="catalytic activity">
    <reaction evidence="6">
        <text>O-phospho-L-tyrosyl-[protein] + H2O = L-tyrosyl-[protein] + phosphate</text>
        <dbReference type="Rhea" id="RHEA:10684"/>
        <dbReference type="Rhea" id="RHEA-COMP:10136"/>
        <dbReference type="Rhea" id="RHEA-COMP:20101"/>
        <dbReference type="ChEBI" id="CHEBI:15377"/>
        <dbReference type="ChEBI" id="CHEBI:43474"/>
        <dbReference type="ChEBI" id="CHEBI:46858"/>
        <dbReference type="ChEBI" id="CHEBI:61978"/>
        <dbReference type="EC" id="3.1.3.48"/>
    </reaction>
</comment>